<dbReference type="InterPro" id="IPR029056">
    <property type="entry name" value="Ribokinase-like"/>
</dbReference>
<sequence length="254" mass="26517">MSRANRVVVLGRGAGRAAAAAAFLGGSPGVALISDQGPQESAAWPEGGWTAMMRDLRRLDVDCSRFRLGSDPDEIPLGRHVTTAPAATADVLLVDMSLPPEVVRAALYHARGKVVLEPGVSRTWVATFAPFVHLLTPTPDALRALSDAPADAGVPAQARDLAERLRVTVVVPVGAGTALLAAPGRTPEQISTPVDDEAVQDQRSEDCFRGVLAALLAGKTPLVQAVRTALHAASLLASGRLAHWPSRSELTTLA</sequence>
<protein>
    <submittedName>
        <fullName evidence="1">Uncharacterized protein</fullName>
    </submittedName>
</protein>
<accession>A0ABS5TSB1</accession>
<dbReference type="Proteomes" id="UP001197247">
    <property type="component" value="Unassembled WGS sequence"/>
</dbReference>
<evidence type="ECO:0000313" key="1">
    <source>
        <dbReference type="EMBL" id="MBT0773685.1"/>
    </source>
</evidence>
<name>A0ABS5TSB1_9ACTN</name>
<comment type="caution">
    <text evidence="1">The sequence shown here is derived from an EMBL/GenBank/DDBJ whole genome shotgun (WGS) entry which is preliminary data.</text>
</comment>
<organism evidence="1 2">
    <name type="scientific">Kineosporia corallincola</name>
    <dbReference type="NCBI Taxonomy" id="2835133"/>
    <lineage>
        <taxon>Bacteria</taxon>
        <taxon>Bacillati</taxon>
        <taxon>Actinomycetota</taxon>
        <taxon>Actinomycetes</taxon>
        <taxon>Kineosporiales</taxon>
        <taxon>Kineosporiaceae</taxon>
        <taxon>Kineosporia</taxon>
    </lineage>
</organism>
<gene>
    <name evidence="1" type="ORF">KIH74_32370</name>
</gene>
<dbReference type="EMBL" id="JAHBAY010000019">
    <property type="protein sequence ID" value="MBT0773685.1"/>
    <property type="molecule type" value="Genomic_DNA"/>
</dbReference>
<dbReference type="RefSeq" id="WP_214160225.1">
    <property type="nucleotide sequence ID" value="NZ_JAHBAY010000019.1"/>
</dbReference>
<reference evidence="1 2" key="1">
    <citation type="submission" date="2021-05" db="EMBL/GenBank/DDBJ databases">
        <title>Kineosporia and Streptomyces sp. nov. two new marine actinobacteria isolated from Coral.</title>
        <authorList>
            <person name="Buangrab K."/>
            <person name="Sutthacheep M."/>
            <person name="Yeemin T."/>
            <person name="Harunari E."/>
            <person name="Igarashi Y."/>
            <person name="Kanchanasin P."/>
            <person name="Tanasupawat S."/>
            <person name="Phongsopitanun W."/>
        </authorList>
    </citation>
    <scope>NUCLEOTIDE SEQUENCE [LARGE SCALE GENOMIC DNA]</scope>
    <source>
        <strain evidence="1 2">J2-2</strain>
    </source>
</reference>
<evidence type="ECO:0000313" key="2">
    <source>
        <dbReference type="Proteomes" id="UP001197247"/>
    </source>
</evidence>
<keyword evidence="2" id="KW-1185">Reference proteome</keyword>
<dbReference type="SUPFAM" id="SSF53613">
    <property type="entry name" value="Ribokinase-like"/>
    <property type="match status" value="1"/>
</dbReference>
<dbReference type="Gene3D" id="3.40.1190.20">
    <property type="match status" value="1"/>
</dbReference>
<proteinExistence type="predicted"/>